<dbReference type="Proteomes" id="UP000502894">
    <property type="component" value="Chromosome"/>
</dbReference>
<evidence type="ECO:0008006" key="4">
    <source>
        <dbReference type="Google" id="ProtNLM"/>
    </source>
</evidence>
<reference evidence="2" key="1">
    <citation type="journal article" date="2020" name="Microbiol. Resour. Announc.">
        <title>Complete Genome Sequence of Novel Psychrotolerant Legionella Strain TUM19329, Isolated from Antarctic Lake Sediment.</title>
        <authorList>
            <person name="Shimada S."/>
            <person name="Nakai R."/>
            <person name="Aoki K."/>
            <person name="Shimoeda N."/>
            <person name="Ohno G."/>
            <person name="Miyazaki Y."/>
            <person name="Kudoh S."/>
            <person name="Imura S."/>
            <person name="Watanabe K."/>
            <person name="Ishii Y."/>
            <person name="Tateda K."/>
        </authorList>
    </citation>
    <scope>NUCLEOTIDE SEQUENCE [LARGE SCALE GENOMIC DNA]</scope>
    <source>
        <strain evidence="2">TUM19329</strain>
    </source>
</reference>
<sequence length="1673" mass="194326">MISEIFSKHILEYILESGYVSEYIELVESFKKNQISKIIETINAKILETLDSPKFNPRIAPYFKNRNKEGVPFTDFGLDPVNISQIKKIINALYHARLTFLDLEHVDLRNPSRTSADLKLLYGKTIHEAYEASYLLTHLDVDIKDMFSEELALIVPHINHFHAFVKRQSATTQEIAETLVDVDIEDMSNEESLISKYIHKLKAFAKKNSVTPKEMAEKSKVYPLSYKAGEVTGIAIEQMQLNSGDLDYNFLTQFSADLPGHIDKLTQYISKYSSQIIEKEPLSKEKIEELQDAAFKLLNDLENLKGNRLFLSFKVLNYIHIIRNIITLSMSSLEQMGNLSDSSQDVIRDNLAQLKYSVLPALFGLVDKIEDNAMLRPGTFSTPLMEKIKPLYKLLIYYASKPVNFQEKGEELLSIEDSRFLALRLEDTFKRIDKSNNALFKINKAQDALTDFYLILDDPQFRDMALHQLPQETIDQLIKLYKLIKPYMMQIDGDFNSLILRSLQGLGEENITSFLSAQWRWLKGELPANHVSFVLEKKNAVQNLISQKRATQEFHIALNKDLIDSVQKQTNLVLFPYSEKTNVFTLDESTALNFKPLLQHKKAQEALAAFYLILNDPQYRTETIYNLPPGTNEQLIKHFEVLEPYIIQIDPNLNKLINQILFKQESWVFFLSKTWSWTKTKLPADHVSYILEQKNNLQDLISEKIANEPTSLLQFKKEEGHNLLSNPEQLRADHALDLYQWYRNKHSKFMIARNAYNEFIALLRQHPQTQSDVLHINHLDDAVKAKCRNLYNLFQPYFINGMPEERRACALSFDSYLVHSLSNKAFSTTAPPVNLFVEMNEHFQVYFTQIDINWNKKSRSYLRCAREKFESENQASPLESETNTENRAYHLIPHTKYSKFIKKFRTTLFEKTATFNEAMRTELTPKQNIPLYPKPATPVEELIEAFNKFINDEINTIPFPELEDKNQTLTQSKQVVAIKRIYNALYHVEGIVRELEELTNRQYESVYVYHLLKAYGHINEIKELTEELAADPHFGLIGRELLEKTQTIFATIQEHSDPYQVSPDEVPTEGTVQYSGLWYALNAFFIIPKHIRALNNSNYLTTEELDALHVSAKNSAVRIEKIISSSNSYFKLFLQTPNMYRLYRDLTNKLNEFISTSHDTMMDNLDKFRAEFITPMLLEADLWEDKLGLKPGTLSKPLKQMTDDYYEGLLDSLSLNSATHIALVCDKAPIEKRIDITNKKIDSAVQHIAKLEKNYKHVENLYELISKYENFKGGLIPSSPLILALTQDDLLETYKKALPKLVRLQKKMDIQASKKVTDHQLDDLFNSGISEYEPKLTQIKTLVTASHHYYLGINATYQMQLNTGTEKLTYLNKLKEKQEKFYNPLFVENYTQKSFNKHLDALCNRHIGLQYTDKEYCKKLERYLLTFKDKIINDSRTAEDINLTIRNLLKEKISLFEKDNFAQHYHLDTVRVALAQFKNYFSLSNSAIENKKSVFENEATLERKSEYINNLITIANNEKLSIDERFKQIIVHVRNPNFERIVLAYKQENYFSFIYLKQCFISLLEILHLYTPTRKALFNSLRSAVNNEPKINELTKRFGLFAASSTTEELPLLEVDTKEPDIETNTDQIEMKANRNLANEGDTKSRKNMLVFIQRMQTTPDHVSEEKHRLVLH</sequence>
<dbReference type="KEGG" id="lant:TUM19329_04160"/>
<evidence type="ECO:0000313" key="3">
    <source>
        <dbReference type="Proteomes" id="UP000502894"/>
    </source>
</evidence>
<keyword evidence="3" id="KW-1185">Reference proteome</keyword>
<dbReference type="EMBL" id="AP022839">
    <property type="protein sequence ID" value="BCA94055.1"/>
    <property type="molecule type" value="Genomic_DNA"/>
</dbReference>
<dbReference type="RefSeq" id="WP_173236042.1">
    <property type="nucleotide sequence ID" value="NZ_AP022839.1"/>
</dbReference>
<keyword evidence="1" id="KW-0175">Coiled coil</keyword>
<gene>
    <name evidence="2" type="ORF">TUM19329_04160</name>
</gene>
<evidence type="ECO:0000313" key="2">
    <source>
        <dbReference type="EMBL" id="BCA94055.1"/>
    </source>
</evidence>
<organism evidence="2 3">
    <name type="scientific">Legionella antarctica</name>
    <dbReference type="NCBI Taxonomy" id="2708020"/>
    <lineage>
        <taxon>Bacteria</taxon>
        <taxon>Pseudomonadati</taxon>
        <taxon>Pseudomonadota</taxon>
        <taxon>Gammaproteobacteria</taxon>
        <taxon>Legionellales</taxon>
        <taxon>Legionellaceae</taxon>
        <taxon>Legionella</taxon>
    </lineage>
</organism>
<accession>A0A6F8T082</accession>
<proteinExistence type="predicted"/>
<protein>
    <recommendedName>
        <fullName evidence="4">Protein SdhA</fullName>
    </recommendedName>
</protein>
<evidence type="ECO:0000256" key="1">
    <source>
        <dbReference type="SAM" id="Coils"/>
    </source>
</evidence>
<name>A0A6F8T082_9GAMM</name>
<feature type="coiled-coil region" evidence="1">
    <location>
        <begin position="1234"/>
        <end position="1261"/>
    </location>
</feature>